<dbReference type="NCBIfam" id="TIGR01053">
    <property type="entry name" value="LSD1"/>
    <property type="match status" value="1"/>
</dbReference>
<dbReference type="InterPro" id="IPR050452">
    <property type="entry name" value="Metacaspase"/>
</dbReference>
<dbReference type="PANTHER" id="PTHR48104:SF17">
    <property type="entry name" value="METACASPASE-3"/>
    <property type="match status" value="1"/>
</dbReference>
<dbReference type="Gramene" id="Kaladp0062s0186.1.v1.1">
    <property type="protein sequence ID" value="Kaladp0062s0186.1.v1.1"/>
    <property type="gene ID" value="Kaladp0062s0186.v1.1"/>
</dbReference>
<protein>
    <submittedName>
        <fullName evidence="4">Uncharacterized protein</fullName>
    </submittedName>
</protein>
<dbReference type="Pfam" id="PF00656">
    <property type="entry name" value="Peptidase_C14"/>
    <property type="match status" value="1"/>
</dbReference>
<evidence type="ECO:0000259" key="2">
    <source>
        <dbReference type="Pfam" id="PF00656"/>
    </source>
</evidence>
<dbReference type="GO" id="GO:0004197">
    <property type="term" value="F:cysteine-type endopeptidase activity"/>
    <property type="evidence" value="ECO:0007669"/>
    <property type="project" value="InterPro"/>
</dbReference>
<evidence type="ECO:0000313" key="4">
    <source>
        <dbReference type="EnsemblPlants" id="Kaladp0062s0186.1.v1.1"/>
    </source>
</evidence>
<dbReference type="EnsemblPlants" id="Kaladp0062s0186.1.v1.1">
    <property type="protein sequence ID" value="Kaladp0062s0186.1.v1.1"/>
    <property type="gene ID" value="Kaladp0062s0186.v1.1"/>
</dbReference>
<dbReference type="GO" id="GO:0006508">
    <property type="term" value="P:proteolysis"/>
    <property type="evidence" value="ECO:0007669"/>
    <property type="project" value="InterPro"/>
</dbReference>
<dbReference type="OMA" id="CEDYETA"/>
<dbReference type="Pfam" id="PF06943">
    <property type="entry name" value="zf-LSD1"/>
    <property type="match status" value="1"/>
</dbReference>
<evidence type="ECO:0000313" key="5">
    <source>
        <dbReference type="Proteomes" id="UP000594263"/>
    </source>
</evidence>
<sequence>MSARRDIRCSGCMVQLKVPLDARTIRCSVCYSITRVPRDPLLDHVEDSINQSWGFFKGLVTNVSAAVAASLNPSPGAHQYGYGYGHGSHLPPVRPHPTHVPVSVIGRRRAVLCGVSYRGTTHSLERSVSDVRCMNYFLLHTLGLRDDSILILTEDEADPTRKPTKANILTALQWLVQGCKSGDSLIFHFSGHGSRQFITGDRTERYIEGLFPVDHEVQGLIEDQEINAAIVRQLPQGARLHAIVDASHARNVLGLPYICRINREGYYLWEDHSYTTSSQGGLTVLISSCEDYETAANSSGLLRSPAAGAMTCSFIQAVQNEPGATYGRLLLAMRYAIGEAKSGVYLSGTIASLVRKALHPKSPQEPLLSSSEKFDIHSKTLML</sequence>
<dbReference type="Gene3D" id="3.40.50.12660">
    <property type="match status" value="1"/>
</dbReference>
<dbReference type="GO" id="GO:0005737">
    <property type="term" value="C:cytoplasm"/>
    <property type="evidence" value="ECO:0007669"/>
    <property type="project" value="TreeGrafter"/>
</dbReference>
<evidence type="ECO:0000259" key="3">
    <source>
        <dbReference type="Pfam" id="PF06943"/>
    </source>
</evidence>
<feature type="domain" description="Zinc finger LSD1-type" evidence="3">
    <location>
        <begin position="9"/>
        <end position="31"/>
    </location>
</feature>
<organism evidence="4 5">
    <name type="scientific">Kalanchoe fedtschenkoi</name>
    <name type="common">Lavender scallops</name>
    <name type="synonym">South American air plant</name>
    <dbReference type="NCBI Taxonomy" id="63787"/>
    <lineage>
        <taxon>Eukaryota</taxon>
        <taxon>Viridiplantae</taxon>
        <taxon>Streptophyta</taxon>
        <taxon>Embryophyta</taxon>
        <taxon>Tracheophyta</taxon>
        <taxon>Spermatophyta</taxon>
        <taxon>Magnoliopsida</taxon>
        <taxon>eudicotyledons</taxon>
        <taxon>Gunneridae</taxon>
        <taxon>Pentapetalae</taxon>
        <taxon>Saxifragales</taxon>
        <taxon>Crassulaceae</taxon>
        <taxon>Kalanchoe</taxon>
    </lineage>
</organism>
<comment type="similarity">
    <text evidence="1">Belongs to the peptidase C14B family.</text>
</comment>
<dbReference type="InterPro" id="IPR005735">
    <property type="entry name" value="Znf_LSD1"/>
</dbReference>
<dbReference type="PANTHER" id="PTHR48104">
    <property type="entry name" value="METACASPASE-4"/>
    <property type="match status" value="1"/>
</dbReference>
<dbReference type="InterPro" id="IPR011600">
    <property type="entry name" value="Pept_C14_caspase"/>
</dbReference>
<evidence type="ECO:0000256" key="1">
    <source>
        <dbReference type="ARBA" id="ARBA00009005"/>
    </source>
</evidence>
<accession>A0A7N0UDY6</accession>
<dbReference type="Proteomes" id="UP000594263">
    <property type="component" value="Unplaced"/>
</dbReference>
<keyword evidence="5" id="KW-1185">Reference proteome</keyword>
<reference evidence="4" key="1">
    <citation type="submission" date="2021-01" db="UniProtKB">
        <authorList>
            <consortium name="EnsemblPlants"/>
        </authorList>
    </citation>
    <scope>IDENTIFICATION</scope>
</reference>
<name>A0A7N0UDY6_KALFE</name>
<dbReference type="AlphaFoldDB" id="A0A7N0UDY6"/>
<feature type="domain" description="Peptidase C14 caspase" evidence="2">
    <location>
        <begin position="107"/>
        <end position="355"/>
    </location>
</feature>
<proteinExistence type="inferred from homology"/>